<dbReference type="Pfam" id="PF00213">
    <property type="entry name" value="OSCP"/>
    <property type="match status" value="1"/>
</dbReference>
<keyword evidence="7" id="KW-0378">Hydrolase</keyword>
<keyword evidence="2" id="KW-0813">Transport</keyword>
<evidence type="ECO:0000256" key="4">
    <source>
        <dbReference type="ARBA" id="ARBA00023065"/>
    </source>
</evidence>
<protein>
    <submittedName>
        <fullName evidence="7">ATP synthase delta chain</fullName>
        <ecNumber evidence="7">3.6.3.14</ecNumber>
    </submittedName>
</protein>
<sequence length="178" mass="20042">MGSHRAAVRYAKSVIELAQEQKSLEKIKEDMLLFTKTIDENRELEVVLKNPIVPADKKKAILKALFEKRIQPLTFKAFELIVSKNRESILDEIAVEFVNEYNVLKGISVATVTTPYTLDEKQRKEISKIVADITGMKVELTEIVDESLIGGFVLKIGDKQIDESVKSKLANIQRALVA</sequence>
<keyword evidence="3" id="KW-0375">Hydrogen ion transport</keyword>
<dbReference type="Gene3D" id="1.10.520.20">
    <property type="entry name" value="N-terminal domain of the delta subunit of the F1F0-ATP synthase"/>
    <property type="match status" value="1"/>
</dbReference>
<evidence type="ECO:0000256" key="6">
    <source>
        <dbReference type="ARBA" id="ARBA00023310"/>
    </source>
</evidence>
<dbReference type="PRINTS" id="PR00125">
    <property type="entry name" value="ATPASEDELTA"/>
</dbReference>
<keyword evidence="5" id="KW-0472">Membrane</keyword>
<dbReference type="InterPro" id="IPR020781">
    <property type="entry name" value="ATPase_OSCP/d_CS"/>
</dbReference>
<dbReference type="HAMAP" id="MF_01416">
    <property type="entry name" value="ATP_synth_delta_bact"/>
    <property type="match status" value="1"/>
</dbReference>
<dbReference type="EMBL" id="UOES01000571">
    <property type="protein sequence ID" value="VAW29447.1"/>
    <property type="molecule type" value="Genomic_DNA"/>
</dbReference>
<dbReference type="AlphaFoldDB" id="A0A3B0UVR3"/>
<comment type="subcellular location">
    <subcellularLocation>
        <location evidence="1">Membrane</location>
    </subcellularLocation>
</comment>
<evidence type="ECO:0000313" key="7">
    <source>
        <dbReference type="EMBL" id="VAW29447.1"/>
    </source>
</evidence>
<dbReference type="GO" id="GO:0016020">
    <property type="term" value="C:membrane"/>
    <property type="evidence" value="ECO:0007669"/>
    <property type="project" value="UniProtKB-SubCell"/>
</dbReference>
<evidence type="ECO:0000256" key="1">
    <source>
        <dbReference type="ARBA" id="ARBA00004370"/>
    </source>
</evidence>
<reference evidence="7" key="1">
    <citation type="submission" date="2018-06" db="EMBL/GenBank/DDBJ databases">
        <authorList>
            <person name="Zhirakovskaya E."/>
        </authorList>
    </citation>
    <scope>NUCLEOTIDE SEQUENCE</scope>
</reference>
<dbReference type="GO" id="GO:0016787">
    <property type="term" value="F:hydrolase activity"/>
    <property type="evidence" value="ECO:0007669"/>
    <property type="project" value="UniProtKB-KW"/>
</dbReference>
<evidence type="ECO:0000256" key="2">
    <source>
        <dbReference type="ARBA" id="ARBA00022448"/>
    </source>
</evidence>
<evidence type="ECO:0000256" key="5">
    <source>
        <dbReference type="ARBA" id="ARBA00023136"/>
    </source>
</evidence>
<dbReference type="GO" id="GO:0046933">
    <property type="term" value="F:proton-transporting ATP synthase activity, rotational mechanism"/>
    <property type="evidence" value="ECO:0007669"/>
    <property type="project" value="InterPro"/>
</dbReference>
<organism evidence="7">
    <name type="scientific">hydrothermal vent metagenome</name>
    <dbReference type="NCBI Taxonomy" id="652676"/>
    <lineage>
        <taxon>unclassified sequences</taxon>
        <taxon>metagenomes</taxon>
        <taxon>ecological metagenomes</taxon>
    </lineage>
</organism>
<dbReference type="InterPro" id="IPR000711">
    <property type="entry name" value="ATPase_OSCP/dsu"/>
</dbReference>
<dbReference type="SUPFAM" id="SSF47928">
    <property type="entry name" value="N-terminal domain of the delta subunit of the F1F0-ATP synthase"/>
    <property type="match status" value="1"/>
</dbReference>
<keyword evidence="4" id="KW-0406">Ion transport</keyword>
<evidence type="ECO:0000256" key="3">
    <source>
        <dbReference type="ARBA" id="ARBA00022781"/>
    </source>
</evidence>
<dbReference type="InterPro" id="IPR026015">
    <property type="entry name" value="ATP_synth_OSCP/delta_N_sf"/>
</dbReference>
<dbReference type="EC" id="3.6.3.14" evidence="7"/>
<proteinExistence type="inferred from homology"/>
<dbReference type="NCBIfam" id="TIGR01145">
    <property type="entry name" value="ATP_synt_delta"/>
    <property type="match status" value="1"/>
</dbReference>
<dbReference type="PANTHER" id="PTHR11910">
    <property type="entry name" value="ATP SYNTHASE DELTA CHAIN"/>
    <property type="match status" value="1"/>
</dbReference>
<keyword evidence="6" id="KW-0066">ATP synthesis</keyword>
<gene>
    <name evidence="7" type="ORF">MNBD_BACTEROID06-873</name>
</gene>
<name>A0A3B0UVR3_9ZZZZ</name>
<accession>A0A3B0UVR3</accession>
<dbReference type="PROSITE" id="PS00389">
    <property type="entry name" value="ATPASE_DELTA"/>
    <property type="match status" value="1"/>
</dbReference>